<keyword evidence="1" id="KW-0812">Transmembrane</keyword>
<feature type="transmembrane region" description="Helical" evidence="1">
    <location>
        <begin position="170"/>
        <end position="190"/>
    </location>
</feature>
<feature type="transmembrane region" description="Helical" evidence="1">
    <location>
        <begin position="7"/>
        <end position="25"/>
    </location>
</feature>
<dbReference type="STRING" id="1703345.A3860_16815"/>
<feature type="transmembrane region" description="Helical" evidence="1">
    <location>
        <begin position="236"/>
        <end position="255"/>
    </location>
</feature>
<feature type="transmembrane region" description="Helical" evidence="1">
    <location>
        <begin position="85"/>
        <end position="108"/>
    </location>
</feature>
<feature type="transmembrane region" description="Helical" evidence="1">
    <location>
        <begin position="202"/>
        <end position="224"/>
    </location>
</feature>
<proteinExistence type="predicted"/>
<dbReference type="PANTHER" id="PTHR23028">
    <property type="entry name" value="ACETYLTRANSFERASE"/>
    <property type="match status" value="1"/>
</dbReference>
<name>A0A1V9G428_9BACT</name>
<dbReference type="InterPro" id="IPR050879">
    <property type="entry name" value="Acyltransferase_3"/>
</dbReference>
<evidence type="ECO:0000259" key="2">
    <source>
        <dbReference type="Pfam" id="PF01757"/>
    </source>
</evidence>
<accession>A0A1V9G428</accession>
<comment type="caution">
    <text evidence="3">The sequence shown here is derived from an EMBL/GenBank/DDBJ whole genome shotgun (WGS) entry which is preliminary data.</text>
</comment>
<dbReference type="GO" id="GO:0016020">
    <property type="term" value="C:membrane"/>
    <property type="evidence" value="ECO:0007669"/>
    <property type="project" value="TreeGrafter"/>
</dbReference>
<feature type="transmembrane region" description="Helical" evidence="1">
    <location>
        <begin position="331"/>
        <end position="354"/>
    </location>
</feature>
<dbReference type="RefSeq" id="WP_081146098.1">
    <property type="nucleotide sequence ID" value="NZ_LVYD01000024.1"/>
</dbReference>
<dbReference type="EMBL" id="LVYD01000024">
    <property type="protein sequence ID" value="OQP65330.1"/>
    <property type="molecule type" value="Genomic_DNA"/>
</dbReference>
<reference evidence="3 4" key="1">
    <citation type="submission" date="2016-03" db="EMBL/GenBank/DDBJ databases">
        <title>Niastella vici sp. nov., isolated from farmland soil.</title>
        <authorList>
            <person name="Chen L."/>
            <person name="Wang D."/>
            <person name="Yang S."/>
            <person name="Wang G."/>
        </authorList>
    </citation>
    <scope>NUCLEOTIDE SEQUENCE [LARGE SCALE GENOMIC DNA]</scope>
    <source>
        <strain evidence="3 4">DJ57</strain>
    </source>
</reference>
<dbReference type="AlphaFoldDB" id="A0A1V9G428"/>
<feature type="transmembrane region" description="Helical" evidence="1">
    <location>
        <begin position="144"/>
        <end position="163"/>
    </location>
</feature>
<dbReference type="PANTHER" id="PTHR23028:SF53">
    <property type="entry name" value="ACYL_TRANSF_3 DOMAIN-CONTAINING PROTEIN"/>
    <property type="match status" value="1"/>
</dbReference>
<feature type="transmembrane region" description="Helical" evidence="1">
    <location>
        <begin position="45"/>
        <end position="64"/>
    </location>
</feature>
<sequence>MSSRRYFHTFNALRFFACFRIFLLHLPKPEGKQFFNTLIFDGGEIGVDFFFVLSGFLITYLLTYEYTQTGKINAKDYLLRRAFRIWPLYFAGVFIAYFNNFISAHFNIGNNAGYTPNLFFSLTFLENYQMLFHDNFPNGAPLRVMWSLCVEEHFYMLWLLLFLLIPARHFIKAAGILWVLGIAYRGWFHYQFPTRQYVDLDIISRLDYFCAGGIAGYLTASYPSPVKQYLLRIQRAIRYGVTIIAIAFFFAHHFIQLKLPALFFPVVPACLFAVLLLLIASSTTFIHIKESNILSWLGKISYGFYVFHTVIILTLMALAKKANIDVLSANLYYGFAVLAFLLTTGVSWLSWNYFESFFLGYRKKYINKKRAASTTSTL</sequence>
<dbReference type="OrthoDB" id="290051at2"/>
<evidence type="ECO:0000313" key="4">
    <source>
        <dbReference type="Proteomes" id="UP000192796"/>
    </source>
</evidence>
<feature type="transmembrane region" description="Helical" evidence="1">
    <location>
        <begin position="261"/>
        <end position="288"/>
    </location>
</feature>
<dbReference type="InterPro" id="IPR002656">
    <property type="entry name" value="Acyl_transf_3_dom"/>
</dbReference>
<evidence type="ECO:0000256" key="1">
    <source>
        <dbReference type="SAM" id="Phobius"/>
    </source>
</evidence>
<dbReference type="Pfam" id="PF01757">
    <property type="entry name" value="Acyl_transf_3"/>
    <property type="match status" value="1"/>
</dbReference>
<feature type="domain" description="Acyltransferase 3" evidence="2">
    <location>
        <begin position="10"/>
        <end position="350"/>
    </location>
</feature>
<organism evidence="3 4">
    <name type="scientific">Niastella vici</name>
    <dbReference type="NCBI Taxonomy" id="1703345"/>
    <lineage>
        <taxon>Bacteria</taxon>
        <taxon>Pseudomonadati</taxon>
        <taxon>Bacteroidota</taxon>
        <taxon>Chitinophagia</taxon>
        <taxon>Chitinophagales</taxon>
        <taxon>Chitinophagaceae</taxon>
        <taxon>Niastella</taxon>
    </lineage>
</organism>
<gene>
    <name evidence="3" type="ORF">A3860_16815</name>
</gene>
<dbReference type="Proteomes" id="UP000192796">
    <property type="component" value="Unassembled WGS sequence"/>
</dbReference>
<feature type="transmembrane region" description="Helical" evidence="1">
    <location>
        <begin position="300"/>
        <end position="319"/>
    </location>
</feature>
<keyword evidence="4" id="KW-1185">Reference proteome</keyword>
<dbReference type="GO" id="GO:0016747">
    <property type="term" value="F:acyltransferase activity, transferring groups other than amino-acyl groups"/>
    <property type="evidence" value="ECO:0007669"/>
    <property type="project" value="InterPro"/>
</dbReference>
<keyword evidence="1" id="KW-0472">Membrane</keyword>
<protein>
    <recommendedName>
        <fullName evidence="2">Acyltransferase 3 domain-containing protein</fullName>
    </recommendedName>
</protein>
<evidence type="ECO:0000313" key="3">
    <source>
        <dbReference type="EMBL" id="OQP65330.1"/>
    </source>
</evidence>
<dbReference type="GO" id="GO:0000271">
    <property type="term" value="P:polysaccharide biosynthetic process"/>
    <property type="evidence" value="ECO:0007669"/>
    <property type="project" value="TreeGrafter"/>
</dbReference>
<keyword evidence="1" id="KW-1133">Transmembrane helix</keyword>